<evidence type="ECO:0000256" key="5">
    <source>
        <dbReference type="ARBA" id="ARBA00022692"/>
    </source>
</evidence>
<dbReference type="EMBL" id="PVTE01000030">
    <property type="protein sequence ID" value="PRY28190.1"/>
    <property type="molecule type" value="Genomic_DNA"/>
</dbReference>
<evidence type="ECO:0000256" key="3">
    <source>
        <dbReference type="ARBA" id="ARBA00022448"/>
    </source>
</evidence>
<evidence type="ECO:0000256" key="1">
    <source>
        <dbReference type="ARBA" id="ARBA00004442"/>
    </source>
</evidence>
<dbReference type="GO" id="GO:0009279">
    <property type="term" value="C:cell outer membrane"/>
    <property type="evidence" value="ECO:0007669"/>
    <property type="project" value="UniProtKB-SubCell"/>
</dbReference>
<keyword evidence="8" id="KW-0732">Signal</keyword>
<evidence type="ECO:0000256" key="7">
    <source>
        <dbReference type="ARBA" id="ARBA00023237"/>
    </source>
</evidence>
<organism evidence="9 10">
    <name type="scientific">Spirosoma oryzae</name>
    <dbReference type="NCBI Taxonomy" id="1469603"/>
    <lineage>
        <taxon>Bacteria</taxon>
        <taxon>Pseudomonadati</taxon>
        <taxon>Bacteroidota</taxon>
        <taxon>Cytophagia</taxon>
        <taxon>Cytophagales</taxon>
        <taxon>Cytophagaceae</taxon>
        <taxon>Spirosoma</taxon>
    </lineage>
</organism>
<dbReference type="Proteomes" id="UP000238375">
    <property type="component" value="Unassembled WGS sequence"/>
</dbReference>
<evidence type="ECO:0000256" key="8">
    <source>
        <dbReference type="SAM" id="SignalP"/>
    </source>
</evidence>
<evidence type="ECO:0000256" key="4">
    <source>
        <dbReference type="ARBA" id="ARBA00022452"/>
    </source>
</evidence>
<proteinExistence type="inferred from homology"/>
<keyword evidence="7" id="KW-0998">Cell outer membrane</keyword>
<dbReference type="InterPro" id="IPR051906">
    <property type="entry name" value="TolC-like"/>
</dbReference>
<evidence type="ECO:0000313" key="9">
    <source>
        <dbReference type="EMBL" id="PRY28190.1"/>
    </source>
</evidence>
<keyword evidence="3" id="KW-0813">Transport</keyword>
<dbReference type="InterPro" id="IPR003423">
    <property type="entry name" value="OMP_efflux"/>
</dbReference>
<accession>A0A2T0S427</accession>
<dbReference type="RefSeq" id="WP_106140378.1">
    <property type="nucleotide sequence ID" value="NZ_PVTE01000030.1"/>
</dbReference>
<protein>
    <submittedName>
        <fullName evidence="9">Outer membrane protein TolC</fullName>
    </submittedName>
</protein>
<dbReference type="PANTHER" id="PTHR30026:SF20">
    <property type="entry name" value="OUTER MEMBRANE PROTEIN TOLC"/>
    <property type="match status" value="1"/>
</dbReference>
<dbReference type="PANTHER" id="PTHR30026">
    <property type="entry name" value="OUTER MEMBRANE PROTEIN TOLC"/>
    <property type="match status" value="1"/>
</dbReference>
<dbReference type="Gene3D" id="1.20.1600.10">
    <property type="entry name" value="Outer membrane efflux proteins (OEP)"/>
    <property type="match status" value="1"/>
</dbReference>
<comment type="subcellular location">
    <subcellularLocation>
        <location evidence="1">Cell outer membrane</location>
    </subcellularLocation>
</comment>
<dbReference type="GO" id="GO:0015288">
    <property type="term" value="F:porin activity"/>
    <property type="evidence" value="ECO:0007669"/>
    <property type="project" value="TreeGrafter"/>
</dbReference>
<evidence type="ECO:0000256" key="6">
    <source>
        <dbReference type="ARBA" id="ARBA00023136"/>
    </source>
</evidence>
<evidence type="ECO:0000313" key="10">
    <source>
        <dbReference type="Proteomes" id="UP000238375"/>
    </source>
</evidence>
<dbReference type="AlphaFoldDB" id="A0A2T0S427"/>
<feature type="signal peptide" evidence="8">
    <location>
        <begin position="1"/>
        <end position="18"/>
    </location>
</feature>
<dbReference type="GO" id="GO:1990281">
    <property type="term" value="C:efflux pump complex"/>
    <property type="evidence" value="ECO:0007669"/>
    <property type="project" value="TreeGrafter"/>
</dbReference>
<comment type="caution">
    <text evidence="9">The sequence shown here is derived from an EMBL/GenBank/DDBJ whole genome shotgun (WGS) entry which is preliminary data.</text>
</comment>
<keyword evidence="5" id="KW-0812">Transmembrane</keyword>
<feature type="chain" id="PRO_5015746677" evidence="8">
    <location>
        <begin position="19"/>
        <end position="465"/>
    </location>
</feature>
<dbReference type="OrthoDB" id="9771205at2"/>
<name>A0A2T0S427_9BACT</name>
<dbReference type="SUPFAM" id="SSF56954">
    <property type="entry name" value="Outer membrane efflux proteins (OEP)"/>
    <property type="match status" value="1"/>
</dbReference>
<dbReference type="Pfam" id="PF02321">
    <property type="entry name" value="OEP"/>
    <property type="match status" value="2"/>
</dbReference>
<keyword evidence="4" id="KW-1134">Transmembrane beta strand</keyword>
<comment type="similarity">
    <text evidence="2">Belongs to the outer membrane factor (OMF) (TC 1.B.17) family.</text>
</comment>
<sequence>MKLGSCVFLLLLPTALVAQKITNADNAVQRARQRAFTVATIPQIGDPITLAQAASQAIETNYQIRINRSQEQIARNNFTRGNAGYLPSLTGNLNSNGGLQSFYQTYLDGLRPPQQVNGIFNRTTNLGVNLNYTVFNGYARSATYSQLQQLLNLASVTTRANAEATLASVATTYYDVIRQLQRLIAFSQALDVSRERLDLARATYEVGTRSKVDFLSAQVDYNADSAAVIQQEQFLRDAKVTLNTLLVRDPQTEFAIRDTILVNTNLQFQALEESMAGNNPLLATAVLNRTIADIGIRLANAQQLPLVTAQTGYNYQFVDNQGGFGIRTGRTSAVTYLLTATIPIFNGFNLKRQIQNAKVNTLIARDQESNQRLQLQTALTQTYQLYRNSLKLLNLEVLNNQLANQNVDIAYDRYRIGNSTFVEFRDVQRTLIDAQTRLIDAEFNAKAAEIELLRLSSTISQALVQ</sequence>
<reference evidence="9 10" key="1">
    <citation type="submission" date="2018-03" db="EMBL/GenBank/DDBJ databases">
        <title>Genomic Encyclopedia of Archaeal and Bacterial Type Strains, Phase II (KMG-II): from individual species to whole genera.</title>
        <authorList>
            <person name="Goeker M."/>
        </authorList>
    </citation>
    <scope>NUCLEOTIDE SEQUENCE [LARGE SCALE GENOMIC DNA]</scope>
    <source>
        <strain evidence="9 10">DSM 28354</strain>
    </source>
</reference>
<keyword evidence="6" id="KW-0472">Membrane</keyword>
<evidence type="ECO:0000256" key="2">
    <source>
        <dbReference type="ARBA" id="ARBA00007613"/>
    </source>
</evidence>
<keyword evidence="10" id="KW-1185">Reference proteome</keyword>
<gene>
    <name evidence="9" type="ORF">CLV58_13047</name>
</gene>
<dbReference type="GO" id="GO:0015562">
    <property type="term" value="F:efflux transmembrane transporter activity"/>
    <property type="evidence" value="ECO:0007669"/>
    <property type="project" value="InterPro"/>
</dbReference>